<keyword evidence="4" id="KW-1185">Reference proteome</keyword>
<feature type="compositionally biased region" description="Basic and acidic residues" evidence="2">
    <location>
        <begin position="2217"/>
        <end position="2237"/>
    </location>
</feature>
<sequence length="2237" mass="250858">MFLTLDRPRLDDVPDFGLSPASCKLRIHTVLDSANEVHTLSNPLPYRPSSCPSAPTPLPTSRAPSPRRQLEDGELASSALPPLSCPNPRIQAGWFLRGGVAAMDMETEPRAKPLSYKIKAMSRESPSQKASNVLDPDLRTHWSTGTNTKEWILLELDVLIPYPFLAPLFLAIMCSAILLQLSYMIEACLLSQIRIYNKSVLEWEITVGLRFKPDTFLKVRPRCEAPRREMIYPMNHTPCRYVRISCLRGNPIAIFFIQLVGVTVTGLEPEFQPIANYLLPNIVSHKHDCQDIHLQLLQDVAKHLLFFLPQLETDLTNFSDAAETSIRFFAMLAGPFYPILHLSSERNASTTLLCLSDLDASKSNPSSTLTVSSNFEAQPRRSRSPPFPEIASSSIVFRPDSVIALLRKAYKDSYLGIVCRKAAKAIHRLMETSKLSGESSYVDDSALSSVSEEIVKSEANNHVELTDYSTLFGPELKLPDDQWDASYLNVLDVAAVEEGILHVLFGCASQPLLCCKLADSNSNFGPIFPLIQALLPALRPPISSPLDQVDDSFSQWKHPSVHRALSQAKAACVLIDLCSGPLSPWIPTITAKVDLAIELIEDLLGVIQSDSILKSPYQNAPQSIARARSALKYILLAISGHVDDVLAKYKEHKHRLLFLFEMLEPFLYPLIAGKRNTISLLDASSHLAKQENCFIALNIIRTALQRPAILPSVESEWRRGSVGPSVLLSVLVPQFPLPLDIDICKFSNPKVASQDSFSVSSPSISCSPDEANGKNDVNEAAAKKNAFEDADLLFVPIELTQAVLTSTSNYLAEDNVNLNSDCSNNEAKKISKNNFQLNTGFFADYFYSQADYLQLVNHQDSVFRASEFERLASDLCSELNRTPESHEAIIDALLLAAECHVNPFFMMSYGCNSKLVNELKTVESSLKENSGVIELNKGLKNNVDLETIAHLERKRDLTVLQILLRAAKLNIEFLNNLSLSQPQLDDPQDNEQVVQISTLDSESVDAVTFVRQNQTILCCFIVGQLRREQQSSHETLLHSLLFLLHSATELSCPPEVVIDIILHSAEKLNLEVTSLYMQVNTGNRVTETEKLHRLQRRWTLLQKLVIASSGNGEMDHICGVHSGFMYRSLVPPFSWTQKISRFASSTLPLARFLGWLAVSRNAKQCLKEHLSLVSDLSEISSILSIFADELALTENLQNRKADTALLHPLDTKKHLQLDKDFESSNQLDAQLSFQVLFPHLHMFFPNMRSQFGEFGEIILQAVGWQLKCLPSSVVPDLLCWFADLCLWPYLKTLKGHLCVAKDANSLKGYAARNAKAVLLYVLESIIVEHMEALTHEMPRVAHILMSFCRAPYCDVAFLDSVLSLLGPLISYFLRIICINEKHLSEASLEEDFELSNFEELFSNIKCRKGSNGLTEEKNIHGPLMIVILGHLFPDLSFRRKKEVIESLLLWVDFTTSEPIPFIYDYICAFQKFINSCLILVTLVLKSFGFHHRANSKQSTEGGQKIRTDNALNYETDSLELPDYDINRSSETHDSVGIDAGVEVVHSLSADEVEEFTDLLEKFISGLFPAVEASWKVHHKLATRITFTSAKCLLLSKFLYYFIHDKSREGDDGGIHQTSLNDHSSKYWVKAVEGLIETVSSSQANHCWQVALVMLDFLFKLPKNISFFTVVSPVCVLIKKFCCHAPKISWRLQSDKWISYLFERGIDNLSGNEATLVDLFCTLLGHSEPEQRAVALQHLGRIIGLNNFNSLIELPYSVKQSLIQSQSVGTIPDSVISILVTQTWDRVTVVALSDPSMLLRTHAMVLLLAFLPFAERKQVQSILVATDSILRGVGKINNSVETGELTRLSLHILASACLYSPAEDITLVPETVWRNLEKMGTSKTGMLNDLEKSLCSALCKLRCESDDAKLVLSSLTSIQSYFDFFSERVVLQAQELEEAEIEVELLKKVAASEDASASQLEVDTSQTTEKENNRLQQIKDEIRSLERAKIREEVVARRQKKLLMRHTRQKRLEEAALREMELLQELDRERNSEVERDVERQRELELERARTRELQYNLDMEKERQIQKEIQRELEQVESGVRPSRREFSSNPNSRSRERYRDRDDGRSRQEANIKSSNRGHDGGTSQTTLAVSAGAPSGPTVVLTGSRIYTGQPPTILQSRDRSSERAPSYEDSIEGNRDSGDTSSIGDSELGLAFDGSPGGFGSAPRHGSRGSKSRSIVERRERDGRREGKWERKHS</sequence>
<feature type="compositionally biased region" description="Basic and acidic residues" evidence="2">
    <location>
        <begin position="2159"/>
        <end position="2181"/>
    </location>
</feature>
<protein>
    <submittedName>
        <fullName evidence="3">Uncharacterized protein</fullName>
    </submittedName>
</protein>
<dbReference type="Proteomes" id="UP000734854">
    <property type="component" value="Unassembled WGS sequence"/>
</dbReference>
<name>A0A8J5HWZ4_ZINOF</name>
<evidence type="ECO:0000313" key="4">
    <source>
        <dbReference type="Proteomes" id="UP000734854"/>
    </source>
</evidence>
<accession>A0A8J5HWZ4</accession>
<comment type="caution">
    <text evidence="3">The sequence shown here is derived from an EMBL/GenBank/DDBJ whole genome shotgun (WGS) entry which is preliminary data.</text>
</comment>
<proteinExistence type="predicted"/>
<evidence type="ECO:0000256" key="2">
    <source>
        <dbReference type="SAM" id="MobiDB-lite"/>
    </source>
</evidence>
<organism evidence="3 4">
    <name type="scientific">Zingiber officinale</name>
    <name type="common">Ginger</name>
    <name type="synonym">Amomum zingiber</name>
    <dbReference type="NCBI Taxonomy" id="94328"/>
    <lineage>
        <taxon>Eukaryota</taxon>
        <taxon>Viridiplantae</taxon>
        <taxon>Streptophyta</taxon>
        <taxon>Embryophyta</taxon>
        <taxon>Tracheophyta</taxon>
        <taxon>Spermatophyta</taxon>
        <taxon>Magnoliopsida</taxon>
        <taxon>Liliopsida</taxon>
        <taxon>Zingiberales</taxon>
        <taxon>Zingiberaceae</taxon>
        <taxon>Zingiber</taxon>
    </lineage>
</organism>
<feature type="compositionally biased region" description="Polar residues" evidence="2">
    <location>
        <begin position="2147"/>
        <end position="2158"/>
    </location>
</feature>
<feature type="compositionally biased region" description="Polar residues" evidence="2">
    <location>
        <begin position="361"/>
        <end position="376"/>
    </location>
</feature>
<dbReference type="EMBL" id="JACMSC010000005">
    <property type="protein sequence ID" value="KAG6521586.1"/>
    <property type="molecule type" value="Genomic_DNA"/>
</dbReference>
<dbReference type="PANTHER" id="PTHR35833:SF1">
    <property type="entry name" value="GALACTOSE-BINDING DOMAIN-CONTAINING PROTEIN"/>
    <property type="match status" value="1"/>
</dbReference>
<dbReference type="SUPFAM" id="SSF48371">
    <property type="entry name" value="ARM repeat"/>
    <property type="match status" value="1"/>
</dbReference>
<feature type="region of interest" description="Disordered" evidence="2">
    <location>
        <begin position="2073"/>
        <end position="2237"/>
    </location>
</feature>
<feature type="region of interest" description="Disordered" evidence="2">
    <location>
        <begin position="41"/>
        <end position="81"/>
    </location>
</feature>
<dbReference type="InterPro" id="IPR016024">
    <property type="entry name" value="ARM-type_fold"/>
</dbReference>
<evidence type="ECO:0000256" key="1">
    <source>
        <dbReference type="SAM" id="Coils"/>
    </source>
</evidence>
<keyword evidence="1" id="KW-0175">Coiled coil</keyword>
<dbReference type="PANTHER" id="PTHR35833">
    <property type="entry name" value="GALACTOSE-BINDING DOMAIN-LIKE, ARMADILLO-TYPE FOLD PROTEIN-RELATED"/>
    <property type="match status" value="1"/>
</dbReference>
<feature type="compositionally biased region" description="Basic and acidic residues" evidence="2">
    <location>
        <begin position="2094"/>
        <end position="2111"/>
    </location>
</feature>
<evidence type="ECO:0000313" key="3">
    <source>
        <dbReference type="EMBL" id="KAG6521586.1"/>
    </source>
</evidence>
<reference evidence="3 4" key="1">
    <citation type="submission" date="2020-08" db="EMBL/GenBank/DDBJ databases">
        <title>Plant Genome Project.</title>
        <authorList>
            <person name="Zhang R.-G."/>
        </authorList>
    </citation>
    <scope>NUCLEOTIDE SEQUENCE [LARGE SCALE GENOMIC DNA]</scope>
    <source>
        <tissue evidence="3">Rhizome</tissue>
    </source>
</reference>
<gene>
    <name evidence="3" type="ORF">ZIOFF_018710</name>
</gene>
<feature type="region of interest" description="Disordered" evidence="2">
    <location>
        <begin position="361"/>
        <end position="386"/>
    </location>
</feature>
<feature type="coiled-coil region" evidence="1">
    <location>
        <begin position="1928"/>
        <end position="2031"/>
    </location>
</feature>